<dbReference type="EMBL" id="JADBDZ010000001">
    <property type="protein sequence ID" value="MBE1533750.1"/>
    <property type="molecule type" value="Genomic_DNA"/>
</dbReference>
<reference evidence="3 4" key="1">
    <citation type="submission" date="2020-10" db="EMBL/GenBank/DDBJ databases">
        <title>Sequencing the genomes of 1000 actinobacteria strains.</title>
        <authorList>
            <person name="Klenk H.-P."/>
        </authorList>
    </citation>
    <scope>NUCLEOTIDE SEQUENCE [LARGE SCALE GENOMIC DNA]</scope>
    <source>
        <strain evidence="3 4">DSM 46744</strain>
    </source>
</reference>
<evidence type="ECO:0000259" key="2">
    <source>
        <dbReference type="Pfam" id="PF01361"/>
    </source>
</evidence>
<dbReference type="Pfam" id="PF01361">
    <property type="entry name" value="Tautomerase"/>
    <property type="match status" value="1"/>
</dbReference>
<evidence type="ECO:0000256" key="1">
    <source>
        <dbReference type="ARBA" id="ARBA00023235"/>
    </source>
</evidence>
<sequence length="63" mass="7127">MPIIRMTLVAGRDPDAIERCMREVARTVHRELDAPMSAIRVVVDEVPPSRFAVGDRLKNEENP</sequence>
<dbReference type="RefSeq" id="WP_075905878.1">
    <property type="nucleotide sequence ID" value="NZ_JADBDZ010000001.1"/>
</dbReference>
<keyword evidence="4" id="KW-1185">Reference proteome</keyword>
<evidence type="ECO:0000313" key="3">
    <source>
        <dbReference type="EMBL" id="MBE1533750.1"/>
    </source>
</evidence>
<accession>A0ABR9JT51</accession>
<comment type="caution">
    <text evidence="3">The sequence shown here is derived from an EMBL/GenBank/DDBJ whole genome shotgun (WGS) entry which is preliminary data.</text>
</comment>
<dbReference type="SUPFAM" id="SSF55331">
    <property type="entry name" value="Tautomerase/MIF"/>
    <property type="match status" value="1"/>
</dbReference>
<dbReference type="Gene3D" id="3.30.429.10">
    <property type="entry name" value="Macrophage Migration Inhibitory Factor"/>
    <property type="match status" value="1"/>
</dbReference>
<organism evidence="3 4">
    <name type="scientific">Actinomadura algeriensis</name>
    <dbReference type="NCBI Taxonomy" id="1679523"/>
    <lineage>
        <taxon>Bacteria</taxon>
        <taxon>Bacillati</taxon>
        <taxon>Actinomycetota</taxon>
        <taxon>Actinomycetes</taxon>
        <taxon>Streptosporangiales</taxon>
        <taxon>Thermomonosporaceae</taxon>
        <taxon>Actinomadura</taxon>
    </lineage>
</organism>
<dbReference type="Proteomes" id="UP000627838">
    <property type="component" value="Unassembled WGS sequence"/>
</dbReference>
<dbReference type="GO" id="GO:0016853">
    <property type="term" value="F:isomerase activity"/>
    <property type="evidence" value="ECO:0007669"/>
    <property type="project" value="UniProtKB-KW"/>
</dbReference>
<dbReference type="EC" id="5.3.2.6" evidence="3"/>
<protein>
    <submittedName>
        <fullName evidence="3">4-oxalocrotonate tautomerase</fullName>
        <ecNumber evidence="3">5.3.2.6</ecNumber>
    </submittedName>
</protein>
<dbReference type="InterPro" id="IPR014347">
    <property type="entry name" value="Tautomerase/MIF_sf"/>
</dbReference>
<dbReference type="InterPro" id="IPR004370">
    <property type="entry name" value="4-OT-like_dom"/>
</dbReference>
<name>A0ABR9JT51_9ACTN</name>
<keyword evidence="1 3" id="KW-0413">Isomerase</keyword>
<feature type="domain" description="4-oxalocrotonate tautomerase-like" evidence="2">
    <location>
        <begin position="2"/>
        <end position="57"/>
    </location>
</feature>
<evidence type="ECO:0000313" key="4">
    <source>
        <dbReference type="Proteomes" id="UP000627838"/>
    </source>
</evidence>
<gene>
    <name evidence="3" type="ORF">H4W34_003583</name>
</gene>
<proteinExistence type="predicted"/>